<sequence length="971" mass="109627">MRFYLHYLSVLLLASSVLSVEASTDVRAVIRVLNSIQNTLSDTKNPKPNKQIDAQSGEHIPVGEVLFLSANLNQNYIGELTAIKNPHAYYVELESFIDLFSLPISYTNNKAEGWFKDPDNRFLLDAESSQLVFNSEKQQLGQTALLFEGGSLYVDIRHLQTWFDFELSTDYVQQSLTIQGKGYFPVEQALARQAQQINTTSSQGGALFPEIVSSYQALSTPLFDLNTRYRYSDNDHLLSYALTGSNELAYLRSEYFLSGESGDLLQDSRLTFSRQSPQGALFGLNASEIKFGDIQPILFGERAIGSLSQGVSLTNAPLLAKTSSGRVSINGVADDGWDIELYQNGILIDQKLDIQAGVFFFDNIELLFGENIFDVVKYGTEGQVEKYTERYFSEGVEEVGQSTYAISINRDGKRVLSDTQNGFDVGEVRLSGRFEHIFSHQLSAYVGASKFTEEAKATQEFASGLSYKPNGKMLFNLSHQGRNSENYLSEATARLLVSEQRLRFALSRERFSEVAVNTLKATLAGDIYKKQRTRLNYLTSLEVTNTNGIRASRLSHDLNYRFSKYALGNQFDWYWQGTDEYGSGSLNFKANLRRSYVRFNLGYYIYPELKVSDYSADFIRSFNNTLRGQLRFKRALDSGLESTELGLNFSFDDFILNTSAQYDSDDDWQLQLSTRFSFGYNQMNEQFFGSKQRLSNKGTIIVRVFFDENDNGIFDSTEAPLENVTVRAIQSYRKAKTDERGVAVLAGVMANRRTDIEVVETSFSDPFMLPADEGYSLTPRAGAMESLDIPVVYSGEIEGVLYHENGKPIVHTKLQLKDKHKTVVAETISEFDGYYLFTDLRPGEYDIFVDEHKLDTKQLGYNTQAKVTLSPRGDVLSDVNIQLKNLQRYSGYVAVVGQFNNLDILKAYWQLVKNKWRNILGVSPFFIKQNDGAWLLSVSYDSDDKDKITALCVDAVSKGLPCEVKYVQFTQ</sequence>
<evidence type="ECO:0000313" key="2">
    <source>
        <dbReference type="EMBL" id="TLX47086.1"/>
    </source>
</evidence>
<dbReference type="SUPFAM" id="SSF49478">
    <property type="entry name" value="Cna protein B-type domain"/>
    <property type="match status" value="1"/>
</dbReference>
<gene>
    <name evidence="2" type="ORF">C1E24_09785</name>
</gene>
<comment type="caution">
    <text evidence="2">The sequence shown here is derived from an EMBL/GenBank/DDBJ whole genome shotgun (WGS) entry which is preliminary data.</text>
</comment>
<dbReference type="Proteomes" id="UP000309186">
    <property type="component" value="Unassembled WGS sequence"/>
</dbReference>
<protein>
    <recommendedName>
        <fullName evidence="4">SPOR domain-containing protein</fullName>
    </recommendedName>
</protein>
<evidence type="ECO:0000313" key="3">
    <source>
        <dbReference type="Proteomes" id="UP000309186"/>
    </source>
</evidence>
<dbReference type="Gene3D" id="2.60.40.3110">
    <property type="match status" value="1"/>
</dbReference>
<organism evidence="2 3">
    <name type="scientific">Pseudoalteromonas phenolica</name>
    <dbReference type="NCBI Taxonomy" id="161398"/>
    <lineage>
        <taxon>Bacteria</taxon>
        <taxon>Pseudomonadati</taxon>
        <taxon>Pseudomonadota</taxon>
        <taxon>Gammaproteobacteria</taxon>
        <taxon>Alteromonadales</taxon>
        <taxon>Pseudoalteromonadaceae</taxon>
        <taxon>Pseudoalteromonas</taxon>
    </lineage>
</organism>
<evidence type="ECO:0000256" key="1">
    <source>
        <dbReference type="SAM" id="SignalP"/>
    </source>
</evidence>
<reference evidence="2 3" key="1">
    <citation type="submission" date="2018-01" db="EMBL/GenBank/DDBJ databases">
        <title>Co-occurrence of chitin degradation, pigmentation and bioactivity in marine Pseudoalteromonas.</title>
        <authorList>
            <person name="Paulsen S."/>
            <person name="Gram L."/>
            <person name="Machado H."/>
        </authorList>
    </citation>
    <scope>NUCLEOTIDE SEQUENCE [LARGE SCALE GENOMIC DNA]</scope>
    <source>
        <strain evidence="2 3">S3663</strain>
    </source>
</reference>
<keyword evidence="1" id="KW-0732">Signal</keyword>
<dbReference type="EMBL" id="PPSW01000014">
    <property type="protein sequence ID" value="TLX47086.1"/>
    <property type="molecule type" value="Genomic_DNA"/>
</dbReference>
<dbReference type="AlphaFoldDB" id="A0A5R9Q3I4"/>
<dbReference type="InterPro" id="IPR013783">
    <property type="entry name" value="Ig-like_fold"/>
</dbReference>
<dbReference type="Gene3D" id="2.60.40.10">
    <property type="entry name" value="Immunoglobulins"/>
    <property type="match status" value="2"/>
</dbReference>
<name>A0A5R9Q3I4_9GAMM</name>
<feature type="signal peptide" evidence="1">
    <location>
        <begin position="1"/>
        <end position="22"/>
    </location>
</feature>
<accession>A0A5R9Q3I4</accession>
<feature type="chain" id="PRO_5024361856" description="SPOR domain-containing protein" evidence="1">
    <location>
        <begin position="23"/>
        <end position="971"/>
    </location>
</feature>
<proteinExistence type="predicted"/>
<evidence type="ECO:0008006" key="4">
    <source>
        <dbReference type="Google" id="ProtNLM"/>
    </source>
</evidence>